<evidence type="ECO:0000256" key="2">
    <source>
        <dbReference type="ARBA" id="ARBA00022723"/>
    </source>
</evidence>
<dbReference type="SUPFAM" id="SSF53187">
    <property type="entry name" value="Zn-dependent exopeptidases"/>
    <property type="match status" value="1"/>
</dbReference>
<dbReference type="Gene3D" id="3.30.70.360">
    <property type="match status" value="1"/>
</dbReference>
<dbReference type="InterPro" id="IPR002933">
    <property type="entry name" value="Peptidase_M20"/>
</dbReference>
<dbReference type="Pfam" id="PF07687">
    <property type="entry name" value="M20_dimer"/>
    <property type="match status" value="1"/>
</dbReference>
<sequence length="475" mass="50250">MTRTDALASAAGYFDDGGFFADLQRRIAFRTESDTGTATPALEAYLRSELVPPLEALGFGCELIANPVAGGGPFLIARRIEGAELPTVLSYGHGDVVSGQDAHWAEGLSPWSLTVRGERWYGRGTADNKGQHTVNLGGLAAVLRARRGRLGYNVTWLIEMGEEAASPGLQAVCEQQREKLRADLLIACDGPRVSAARPTLFLGSRGAVNFSLRLRARPRGYHSGNWGGVLANPATVLSHAVASLADARGRILVEALRPPPIPAPVRAALADIAIGGGTEDPALDAGWGEPGLSPAERLMAWNTIEVLALGAGSAERPVNAIPGQAVAHCQLRFVVGTPWQELAQIVRAHLDARGFGQVEVEVTLAGAATRLDVENPWVDWAQRSIAHSCGQRADLLPNLAGSLPNDVFAGQLGLPTLWVPHSYPACAQHAPNEHLLAPLVREGLQLMAGLYWDLGAEGQAPWQAGALSSTSLPSL</sequence>
<accession>A0ABT8RXE3</accession>
<comment type="caution">
    <text evidence="5">The sequence shown here is derived from an EMBL/GenBank/DDBJ whole genome shotgun (WGS) entry which is preliminary data.</text>
</comment>
<reference evidence="5" key="1">
    <citation type="submission" date="2023-06" db="EMBL/GenBank/DDBJ databases">
        <authorList>
            <person name="Jiang Y."/>
            <person name="Liu Q."/>
        </authorList>
    </citation>
    <scope>NUCLEOTIDE SEQUENCE</scope>
    <source>
        <strain evidence="5">CGMCC 1.12090</strain>
    </source>
</reference>
<dbReference type="NCBIfam" id="NF005478">
    <property type="entry name" value="PRK07079.1"/>
    <property type="match status" value="1"/>
</dbReference>
<proteinExistence type="predicted"/>
<keyword evidence="6" id="KW-1185">Reference proteome</keyword>
<dbReference type="EMBL" id="JAUKVY010000002">
    <property type="protein sequence ID" value="MDO1531311.1"/>
    <property type="molecule type" value="Genomic_DNA"/>
</dbReference>
<dbReference type="PANTHER" id="PTHR43270">
    <property type="entry name" value="BETA-ALA-HIS DIPEPTIDASE"/>
    <property type="match status" value="1"/>
</dbReference>
<protein>
    <submittedName>
        <fullName evidence="5">M20 family metallopeptidase</fullName>
    </submittedName>
</protein>
<dbReference type="Proteomes" id="UP001169027">
    <property type="component" value="Unassembled WGS sequence"/>
</dbReference>
<evidence type="ECO:0000256" key="3">
    <source>
        <dbReference type="ARBA" id="ARBA00022801"/>
    </source>
</evidence>
<evidence type="ECO:0000313" key="6">
    <source>
        <dbReference type="Proteomes" id="UP001169027"/>
    </source>
</evidence>
<evidence type="ECO:0000313" key="5">
    <source>
        <dbReference type="EMBL" id="MDO1531311.1"/>
    </source>
</evidence>
<organism evidence="5 6">
    <name type="scientific">Variovorax ginsengisoli</name>
    <dbReference type="NCBI Taxonomy" id="363844"/>
    <lineage>
        <taxon>Bacteria</taxon>
        <taxon>Pseudomonadati</taxon>
        <taxon>Pseudomonadota</taxon>
        <taxon>Betaproteobacteria</taxon>
        <taxon>Burkholderiales</taxon>
        <taxon>Comamonadaceae</taxon>
        <taxon>Variovorax</taxon>
    </lineage>
</organism>
<dbReference type="InterPro" id="IPR011650">
    <property type="entry name" value="Peptidase_M20_dimer"/>
</dbReference>
<keyword evidence="1" id="KW-0645">Protease</keyword>
<feature type="domain" description="Peptidase M20 dimerisation" evidence="4">
    <location>
        <begin position="203"/>
        <end position="353"/>
    </location>
</feature>
<evidence type="ECO:0000256" key="1">
    <source>
        <dbReference type="ARBA" id="ARBA00022670"/>
    </source>
</evidence>
<keyword evidence="2" id="KW-0479">Metal-binding</keyword>
<keyword evidence="3" id="KW-0378">Hydrolase</keyword>
<dbReference type="RefSeq" id="WP_301803741.1">
    <property type="nucleotide sequence ID" value="NZ_JAUJZH010000002.1"/>
</dbReference>
<evidence type="ECO:0000259" key="4">
    <source>
        <dbReference type="Pfam" id="PF07687"/>
    </source>
</evidence>
<dbReference type="InterPro" id="IPR051458">
    <property type="entry name" value="Cyt/Met_Dipeptidase"/>
</dbReference>
<name>A0ABT8RXE3_9BURK</name>
<gene>
    <name evidence="5" type="ORF">Q2T77_03340</name>
</gene>
<dbReference type="Pfam" id="PF01546">
    <property type="entry name" value="Peptidase_M20"/>
    <property type="match status" value="1"/>
</dbReference>
<dbReference type="PANTHER" id="PTHR43270:SF12">
    <property type="entry name" value="SUCCINYL-DIAMINOPIMELATE DESUCCINYLASE"/>
    <property type="match status" value="1"/>
</dbReference>
<dbReference type="Gene3D" id="3.40.630.10">
    <property type="entry name" value="Zn peptidases"/>
    <property type="match status" value="1"/>
</dbReference>